<accession>A0A8B8GJY4</accession>
<keyword evidence="2" id="KW-0963">Cytoplasm</keyword>
<dbReference type="InterPro" id="IPR018247">
    <property type="entry name" value="EF_Hand_1_Ca_BS"/>
</dbReference>
<dbReference type="SUPFAM" id="SSF47473">
    <property type="entry name" value="EF-hand"/>
    <property type="match status" value="1"/>
</dbReference>
<dbReference type="Gene3D" id="1.10.238.220">
    <property type="match status" value="1"/>
</dbReference>
<dbReference type="InterPro" id="IPR039865">
    <property type="entry name" value="PPP2R3C"/>
</dbReference>
<evidence type="ECO:0000313" key="4">
    <source>
        <dbReference type="Proteomes" id="UP000694846"/>
    </source>
</evidence>
<comment type="subcellular location">
    <subcellularLocation>
        <location evidence="1">Cytoplasm</location>
    </subcellularLocation>
</comment>
<dbReference type="GO" id="GO:0035303">
    <property type="term" value="P:regulation of dephosphorylation"/>
    <property type="evidence" value="ECO:0007669"/>
    <property type="project" value="InterPro"/>
</dbReference>
<dbReference type="PANTHER" id="PTHR12085">
    <property type="entry name" value="SERINE/THREONINE-PROTEIN PHOSPHATASE 2A REGULATORY SUBUNIT B'' SUBUNIT GAMMA"/>
    <property type="match status" value="1"/>
</dbReference>
<dbReference type="GO" id="GO:0005737">
    <property type="term" value="C:cytoplasm"/>
    <property type="evidence" value="ECO:0007669"/>
    <property type="project" value="UniProtKB-SubCell"/>
</dbReference>
<proteinExistence type="predicted"/>
<dbReference type="GeneID" id="112692942"/>
<dbReference type="PANTHER" id="PTHR12085:SF3">
    <property type="entry name" value="SERINE_THREONINE-PROTEIN PHOSPHATASE 2A REGULATORY SUBUNIT B'' SUBUNIT GAMMA"/>
    <property type="match status" value="1"/>
</dbReference>
<dbReference type="GO" id="GO:0000226">
    <property type="term" value="P:microtubule cytoskeleton organization"/>
    <property type="evidence" value="ECO:0007669"/>
    <property type="project" value="TreeGrafter"/>
</dbReference>
<dbReference type="Proteomes" id="UP000694846">
    <property type="component" value="Unplaced"/>
</dbReference>
<dbReference type="InterPro" id="IPR011992">
    <property type="entry name" value="EF-hand-dom_pair"/>
</dbReference>
<protein>
    <submittedName>
        <fullName evidence="5">Serine/threonine-protein phosphatase 2A regulatory subunit B'' subunit gamma-like</fullName>
    </submittedName>
</protein>
<dbReference type="OrthoDB" id="10265007at2759"/>
<reference evidence="5" key="1">
    <citation type="submission" date="2025-08" db="UniProtKB">
        <authorList>
            <consortium name="RefSeq"/>
        </authorList>
    </citation>
    <scope>IDENTIFICATION</scope>
    <source>
        <tissue evidence="5">Whole body</tissue>
    </source>
</reference>
<dbReference type="AlphaFoldDB" id="A0A8B8GJY4"/>
<name>A0A8B8GJY4_9HEMI</name>
<evidence type="ECO:0000256" key="3">
    <source>
        <dbReference type="ARBA" id="ARBA00022837"/>
    </source>
</evidence>
<dbReference type="RefSeq" id="XP_025423549.1">
    <property type="nucleotide sequence ID" value="XM_025567764.1"/>
</dbReference>
<evidence type="ECO:0000256" key="2">
    <source>
        <dbReference type="ARBA" id="ARBA00022490"/>
    </source>
</evidence>
<dbReference type="GO" id="GO:0005819">
    <property type="term" value="C:spindle"/>
    <property type="evidence" value="ECO:0007669"/>
    <property type="project" value="TreeGrafter"/>
</dbReference>
<evidence type="ECO:0000313" key="5">
    <source>
        <dbReference type="RefSeq" id="XP_025423549.1"/>
    </source>
</evidence>
<dbReference type="GO" id="GO:0030865">
    <property type="term" value="P:cortical cytoskeleton organization"/>
    <property type="evidence" value="ECO:0007669"/>
    <property type="project" value="TreeGrafter"/>
</dbReference>
<gene>
    <name evidence="5" type="primary">LOC112692942</name>
</gene>
<dbReference type="CDD" id="cd21505">
    <property type="entry name" value="PPP2R3C"/>
    <property type="match status" value="1"/>
</dbReference>
<sequence length="456" mass="54515">MNFNFENCLKEGFNKLKIETFNKNKNEEECFIEAMQRDETRIVILKRLSNCDLPVFYKPQITEEINHFKAQLRSEARGRFFERELSRLLTSDELKYMWTLLQEHQTSLNHYNHKQYLNYSNFNEVKQKLNDKYKLFFRPSIFLELQDNKFKGYLSIDTFFNYIMKKIWIDQTRNGLSQYDSSGFGYLSEADFEAYILDLIPTLTQLKKLEKMFYSFYACMVVRKFFFYLDSLRTGKIRILDILSCGFLDELLELREESWSKEQQKKNWFSVPSAIHIYSSYLELDKDHNGLLSRQEIAGYKSGSLTSVFLDRVFQDSFTYDGEMDYKGYLNFVLAIENRHEPQALRYLFRFLDIKNQGYLDAFTINYFSRAVAERLPQEQRQMVSLDDIKDEIFDMIKPKDPIKITLKDIIESGMGHIFINILIDFNGFWSYEFRDTLAANRVTDNKDFNESFVQH</sequence>
<dbReference type="Gene3D" id="1.10.238.10">
    <property type="entry name" value="EF-hand"/>
    <property type="match status" value="1"/>
</dbReference>
<organism evidence="4 5">
    <name type="scientific">Sipha flava</name>
    <name type="common">yellow sugarcane aphid</name>
    <dbReference type="NCBI Taxonomy" id="143950"/>
    <lineage>
        <taxon>Eukaryota</taxon>
        <taxon>Metazoa</taxon>
        <taxon>Ecdysozoa</taxon>
        <taxon>Arthropoda</taxon>
        <taxon>Hexapoda</taxon>
        <taxon>Insecta</taxon>
        <taxon>Pterygota</taxon>
        <taxon>Neoptera</taxon>
        <taxon>Paraneoptera</taxon>
        <taxon>Hemiptera</taxon>
        <taxon>Sternorrhyncha</taxon>
        <taxon>Aphidomorpha</taxon>
        <taxon>Aphidoidea</taxon>
        <taxon>Aphididae</taxon>
        <taxon>Sipha</taxon>
    </lineage>
</organism>
<dbReference type="GO" id="GO:0005813">
    <property type="term" value="C:centrosome"/>
    <property type="evidence" value="ECO:0007669"/>
    <property type="project" value="TreeGrafter"/>
</dbReference>
<evidence type="ECO:0000256" key="1">
    <source>
        <dbReference type="ARBA" id="ARBA00004496"/>
    </source>
</evidence>
<dbReference type="PROSITE" id="PS00018">
    <property type="entry name" value="EF_HAND_1"/>
    <property type="match status" value="1"/>
</dbReference>
<keyword evidence="3" id="KW-0106">Calcium</keyword>
<keyword evidence="4" id="KW-1185">Reference proteome</keyword>